<dbReference type="AlphaFoldDB" id="A0A2N9LEC5"/>
<dbReference type="Pfam" id="PF00756">
    <property type="entry name" value="Esterase"/>
    <property type="match status" value="1"/>
</dbReference>
<accession>A0A2N9LEC5</accession>
<dbReference type="PANTHER" id="PTHR48098:SF3">
    <property type="entry name" value="IRON(III) ENTEROBACTIN ESTERASE"/>
    <property type="match status" value="1"/>
</dbReference>
<gene>
    <name evidence="1" type="ORF">SBA5_320014</name>
</gene>
<dbReference type="Gene3D" id="3.40.50.1820">
    <property type="entry name" value="alpha/beta hydrolase"/>
    <property type="match status" value="1"/>
</dbReference>
<evidence type="ECO:0000313" key="2">
    <source>
        <dbReference type="Proteomes" id="UP000239735"/>
    </source>
</evidence>
<dbReference type="Proteomes" id="UP000239735">
    <property type="component" value="Unassembled WGS sequence"/>
</dbReference>
<dbReference type="InterPro" id="IPR029058">
    <property type="entry name" value="AB_hydrolase_fold"/>
</dbReference>
<protein>
    <submittedName>
        <fullName evidence="1">Esterase</fullName>
    </submittedName>
</protein>
<proteinExistence type="predicted"/>
<dbReference type="EMBL" id="OKRB01000089">
    <property type="protein sequence ID" value="SPE21642.1"/>
    <property type="molecule type" value="Genomic_DNA"/>
</dbReference>
<dbReference type="SUPFAM" id="SSF53474">
    <property type="entry name" value="alpha/beta-Hydrolases"/>
    <property type="match status" value="1"/>
</dbReference>
<sequence length="245" mass="28291">MEGRSGTRKMNREYHKWHSGRLGREMELLLFGHAGLPVLVFPTSGGRFFDFEDRGMVAAVSEKISAGQLQVFCVDSVDTESWYNSQISPQRRIARHMQFEEYLLNEVVPLIRLKNQDARLVALGISFRGYHAVNIAMRHPDVFSGFVSLSGTFDLTGFLDGFYDKDCNAHLPTHYLPEMSDRWLLDHYRNGSYVLATGWDDHCLEQNETMDRILSAKAIPHQLYVWDSANSHDWPTWQRMAQVYL</sequence>
<dbReference type="InterPro" id="IPR050583">
    <property type="entry name" value="Mycobacterial_A85_antigen"/>
</dbReference>
<evidence type="ECO:0000313" key="1">
    <source>
        <dbReference type="EMBL" id="SPE21642.1"/>
    </source>
</evidence>
<dbReference type="PANTHER" id="PTHR48098">
    <property type="entry name" value="ENTEROCHELIN ESTERASE-RELATED"/>
    <property type="match status" value="1"/>
</dbReference>
<dbReference type="InterPro" id="IPR000801">
    <property type="entry name" value="Esterase-like"/>
</dbReference>
<name>A0A2N9LEC5_9BACT</name>
<organism evidence="1 2">
    <name type="scientific">Candidatus Sulfuritelmatomonas gaucii</name>
    <dbReference type="NCBI Taxonomy" id="2043161"/>
    <lineage>
        <taxon>Bacteria</taxon>
        <taxon>Pseudomonadati</taxon>
        <taxon>Acidobacteriota</taxon>
        <taxon>Terriglobia</taxon>
        <taxon>Terriglobales</taxon>
        <taxon>Acidobacteriaceae</taxon>
        <taxon>Candidatus Sulfuritelmatomonas</taxon>
    </lineage>
</organism>
<reference evidence="2" key="1">
    <citation type="submission" date="2018-02" db="EMBL/GenBank/DDBJ databases">
        <authorList>
            <person name="Hausmann B."/>
        </authorList>
    </citation>
    <scope>NUCLEOTIDE SEQUENCE [LARGE SCALE GENOMIC DNA]</scope>
    <source>
        <strain evidence="2">Peat soil MAG SbA5</strain>
    </source>
</reference>